<name>A0A238FD79_9BASI</name>
<dbReference type="Gene3D" id="2.60.40.640">
    <property type="match status" value="1"/>
</dbReference>
<evidence type="ECO:0000313" key="2">
    <source>
        <dbReference type="EMBL" id="SCV70729.1"/>
    </source>
</evidence>
<keyword evidence="3" id="KW-1185">Reference proteome</keyword>
<dbReference type="InterPro" id="IPR014756">
    <property type="entry name" value="Ig_E-set"/>
</dbReference>
<organism evidence="2 3">
    <name type="scientific">Microbotryum intermedium</name>
    <dbReference type="NCBI Taxonomy" id="269621"/>
    <lineage>
        <taxon>Eukaryota</taxon>
        <taxon>Fungi</taxon>
        <taxon>Dikarya</taxon>
        <taxon>Basidiomycota</taxon>
        <taxon>Pucciniomycotina</taxon>
        <taxon>Microbotryomycetes</taxon>
        <taxon>Microbotryales</taxon>
        <taxon>Microbotryaceae</taxon>
        <taxon>Microbotryum</taxon>
    </lineage>
</organism>
<feature type="region of interest" description="Disordered" evidence="1">
    <location>
        <begin position="423"/>
        <end position="457"/>
    </location>
</feature>
<dbReference type="SUPFAM" id="SSF81296">
    <property type="entry name" value="E set domains"/>
    <property type="match status" value="1"/>
</dbReference>
<reference evidence="3" key="1">
    <citation type="submission" date="2016-09" db="EMBL/GenBank/DDBJ databases">
        <authorList>
            <person name="Jeantristanb JTB J.-T."/>
            <person name="Ricardo R."/>
        </authorList>
    </citation>
    <scope>NUCLEOTIDE SEQUENCE [LARGE SCALE GENOMIC DNA]</scope>
</reference>
<protein>
    <submittedName>
        <fullName evidence="2">BQ2448_3491 protein</fullName>
    </submittedName>
</protein>
<dbReference type="InterPro" id="IPR014752">
    <property type="entry name" value="Arrestin-like_C"/>
</dbReference>
<dbReference type="Proteomes" id="UP000198372">
    <property type="component" value="Unassembled WGS sequence"/>
</dbReference>
<evidence type="ECO:0000256" key="1">
    <source>
        <dbReference type="SAM" id="MobiDB-lite"/>
    </source>
</evidence>
<dbReference type="OrthoDB" id="2586454at2759"/>
<gene>
    <name evidence="2" type="ORF">BQ2448_3491</name>
</gene>
<accession>A0A238FD79</accession>
<dbReference type="AlphaFoldDB" id="A0A238FD79"/>
<evidence type="ECO:0000313" key="3">
    <source>
        <dbReference type="Proteomes" id="UP000198372"/>
    </source>
</evidence>
<proteinExistence type="predicted"/>
<dbReference type="EMBL" id="FMSP01000006">
    <property type="protein sequence ID" value="SCV70729.1"/>
    <property type="molecule type" value="Genomic_DNA"/>
</dbReference>
<sequence>MLSSMLSRPKISVTLAQETVYVHPMCVDEPWQDSAPSREPIVSGTVLLSLPSAKAVNRIKVVLEGLCDAFGGYVSPYEKSTTMHKEVFVDLNGEVLPAGNHAFNFSFIIPSNTAVYQNCNFGRVRHFVKATACFTGALVGNITTPPVALFVVANPSRPGELPLPTIIDIQDINEHLGPVGIQINSPHLTVASLLSLRVALPSPPAPVEIKSINSSIHQTFEVHYTNGQIAKPPTQKHLLTKVSMKASPSLAVPICTTECGSDAPESSDELGPEPARRFLKRPLLLDPSHTPCCPPRPDVPELDPLPLKLLNGQEDEFIYHRMFRCPTDEYIRPTSIEESNNLIRVSHAIVVDIRYKRSGQPATEPDQVLTICKPISITSCCCLLDSLQLPVYTQNSPISILKPLKEVCLCTFTLEAMLDRDGRHCSERRRSRNPQARRGSFAATAPRSRRPTPSHLPMPLHSYHYPVRLLKTERCNSFRAVYHFGSGILGLYLSSQYK</sequence>